<reference evidence="1 2" key="3">
    <citation type="journal article" date="2022" name="Microbiol. Spectr.">
        <title>Folding features and dynamics of 3D genome architecture in plant fungal pathogens.</title>
        <authorList>
            <person name="Xia C."/>
        </authorList>
    </citation>
    <scope>NUCLEOTIDE SEQUENCE [LARGE SCALE GENOMIC DNA]</scope>
    <source>
        <strain evidence="1 2">93-210</strain>
    </source>
</reference>
<dbReference type="EMBL" id="CM045874">
    <property type="protein sequence ID" value="KAI7944405.1"/>
    <property type="molecule type" value="Genomic_DNA"/>
</dbReference>
<evidence type="ECO:0000313" key="1">
    <source>
        <dbReference type="EMBL" id="KAI7944405.1"/>
    </source>
</evidence>
<organism evidence="1 2">
    <name type="scientific">Puccinia striiformis f. sp. tritici</name>
    <dbReference type="NCBI Taxonomy" id="168172"/>
    <lineage>
        <taxon>Eukaryota</taxon>
        <taxon>Fungi</taxon>
        <taxon>Dikarya</taxon>
        <taxon>Basidiomycota</taxon>
        <taxon>Pucciniomycotina</taxon>
        <taxon>Pucciniomycetes</taxon>
        <taxon>Pucciniales</taxon>
        <taxon>Pucciniaceae</taxon>
        <taxon>Puccinia</taxon>
    </lineage>
</organism>
<sequence>MDNALEMSSNYTMGPVELITDDIMSVPGTGQVQNVRHYQPGWNTTGYVRYCEMEVLDITNDPSQD</sequence>
<proteinExistence type="predicted"/>
<keyword evidence="2" id="KW-1185">Reference proteome</keyword>
<reference evidence="2" key="2">
    <citation type="journal article" date="2018" name="Mol. Plant Microbe Interact.">
        <title>Genome sequence resources for the wheat stripe rust pathogen (Puccinia striiformis f. sp. tritici) and the barley stripe rust pathogen (Puccinia striiformis f. sp. hordei).</title>
        <authorList>
            <person name="Xia C."/>
            <person name="Wang M."/>
            <person name="Yin C."/>
            <person name="Cornejo O.E."/>
            <person name="Hulbert S.H."/>
            <person name="Chen X."/>
        </authorList>
    </citation>
    <scope>NUCLEOTIDE SEQUENCE [LARGE SCALE GENOMIC DNA]</scope>
    <source>
        <strain evidence="2">93-210</strain>
    </source>
</reference>
<comment type="caution">
    <text evidence="1">The sequence shown here is derived from an EMBL/GenBank/DDBJ whole genome shotgun (WGS) entry which is preliminary data.</text>
</comment>
<reference evidence="2" key="1">
    <citation type="journal article" date="2018" name="BMC Genomics">
        <title>Genomic insights into host adaptation between the wheat stripe rust pathogen (Puccinia striiformis f. sp. tritici) and the barley stripe rust pathogen (Puccinia striiformis f. sp. hordei).</title>
        <authorList>
            <person name="Xia C."/>
            <person name="Wang M."/>
            <person name="Yin C."/>
            <person name="Cornejo O.E."/>
            <person name="Hulbert S.H."/>
            <person name="Chen X."/>
        </authorList>
    </citation>
    <scope>NUCLEOTIDE SEQUENCE [LARGE SCALE GENOMIC DNA]</scope>
    <source>
        <strain evidence="2">93-210</strain>
    </source>
</reference>
<name>A0ACC0E418_9BASI</name>
<dbReference type="Proteomes" id="UP001060170">
    <property type="component" value="Chromosome 10"/>
</dbReference>
<protein>
    <submittedName>
        <fullName evidence="1">Uncharacterized protein</fullName>
    </submittedName>
</protein>
<accession>A0ACC0E418</accession>
<gene>
    <name evidence="1" type="ORF">MJO28_010100</name>
</gene>
<evidence type="ECO:0000313" key="2">
    <source>
        <dbReference type="Proteomes" id="UP001060170"/>
    </source>
</evidence>